<comment type="caution">
    <text evidence="1">The sequence shown here is derived from an EMBL/GenBank/DDBJ whole genome shotgun (WGS) entry which is preliminary data.</text>
</comment>
<evidence type="ECO:0000313" key="2">
    <source>
        <dbReference type="Proteomes" id="UP000240971"/>
    </source>
</evidence>
<dbReference type="AlphaFoldDB" id="A0A2P8H7X9"/>
<evidence type="ECO:0000313" key="1">
    <source>
        <dbReference type="EMBL" id="PSL42301.1"/>
    </source>
</evidence>
<accession>A0A2P8H7X9</accession>
<organism evidence="1 2">
    <name type="scientific">Chitinophaga niastensis</name>
    <dbReference type="NCBI Taxonomy" id="536980"/>
    <lineage>
        <taxon>Bacteria</taxon>
        <taxon>Pseudomonadati</taxon>
        <taxon>Bacteroidota</taxon>
        <taxon>Chitinophagia</taxon>
        <taxon>Chitinophagales</taxon>
        <taxon>Chitinophagaceae</taxon>
        <taxon>Chitinophaga</taxon>
    </lineage>
</organism>
<gene>
    <name evidence="1" type="ORF">CLV51_1159</name>
</gene>
<reference evidence="1 2" key="1">
    <citation type="submission" date="2018-03" db="EMBL/GenBank/DDBJ databases">
        <title>Genomic Encyclopedia of Archaeal and Bacterial Type Strains, Phase II (KMG-II): from individual species to whole genera.</title>
        <authorList>
            <person name="Goeker M."/>
        </authorList>
    </citation>
    <scope>NUCLEOTIDE SEQUENCE [LARGE SCALE GENOMIC DNA]</scope>
    <source>
        <strain evidence="1 2">DSM 24859</strain>
    </source>
</reference>
<dbReference type="EMBL" id="PYAW01000015">
    <property type="protein sequence ID" value="PSL42301.1"/>
    <property type="molecule type" value="Genomic_DNA"/>
</dbReference>
<dbReference type="OrthoDB" id="677378at2"/>
<dbReference type="Proteomes" id="UP000240971">
    <property type="component" value="Unassembled WGS sequence"/>
</dbReference>
<name>A0A2P8H7X9_CHINA</name>
<dbReference type="RefSeq" id="WP_106531545.1">
    <property type="nucleotide sequence ID" value="NZ_PYAW01000015.1"/>
</dbReference>
<keyword evidence="2" id="KW-1185">Reference proteome</keyword>
<sequence>MSIDKNEPNVLNRLHTEFSTVAVHFRNRVCEECNYSTPTFYRKMRGKDKKVEGKLVPALSNAEKDKIREIGEDVKNDLITSISGIRLKKG</sequence>
<proteinExistence type="predicted"/>
<protein>
    <submittedName>
        <fullName evidence="1">Uncharacterized protein</fullName>
    </submittedName>
</protein>